<name>A0A1X6ZZV3_9RHOB</name>
<evidence type="ECO:0000256" key="1">
    <source>
        <dbReference type="SAM" id="Phobius"/>
    </source>
</evidence>
<reference evidence="3 4" key="1">
    <citation type="submission" date="2017-03" db="EMBL/GenBank/DDBJ databases">
        <authorList>
            <person name="Afonso C.L."/>
            <person name="Miller P.J."/>
            <person name="Scott M.A."/>
            <person name="Spackman E."/>
            <person name="Goraichik I."/>
            <person name="Dimitrov K.M."/>
            <person name="Suarez D.L."/>
            <person name="Swayne D.E."/>
        </authorList>
    </citation>
    <scope>NUCLEOTIDE SEQUENCE [LARGE SCALE GENOMIC DNA]</scope>
    <source>
        <strain evidence="3 4">CECT 8625</strain>
    </source>
</reference>
<feature type="transmembrane region" description="Helical" evidence="1">
    <location>
        <begin position="6"/>
        <end position="26"/>
    </location>
</feature>
<feature type="domain" description="DUF1468" evidence="2">
    <location>
        <begin position="19"/>
        <end position="145"/>
    </location>
</feature>
<sequence>MTSKGRVATTVVMSGLFGGACLLALALPQKAAFMPLLIGVPGLLLCLAQLVIDLRATEPEPAPPPEPGADARTPKEAQTELQAFAWLFAFAGALLGFGFIIGGPILVAAFVRFSSGDRWRNALFAGAGTFLVMWGVFVWLLELSLFQGLILERLL</sequence>
<dbReference type="RefSeq" id="WP_085792967.1">
    <property type="nucleotide sequence ID" value="NZ_FWFK01000006.1"/>
</dbReference>
<keyword evidence="1" id="KW-1133">Transmembrane helix</keyword>
<dbReference type="InterPro" id="IPR009936">
    <property type="entry name" value="DUF1468"/>
</dbReference>
<accession>A0A1X6ZZV3</accession>
<proteinExistence type="predicted"/>
<dbReference type="Proteomes" id="UP000193570">
    <property type="component" value="Unassembled WGS sequence"/>
</dbReference>
<keyword evidence="1" id="KW-0812">Transmembrane</keyword>
<dbReference type="PROSITE" id="PS51257">
    <property type="entry name" value="PROKAR_LIPOPROTEIN"/>
    <property type="match status" value="1"/>
</dbReference>
<feature type="transmembrane region" description="Helical" evidence="1">
    <location>
        <begin position="122"/>
        <end position="141"/>
    </location>
</feature>
<dbReference type="AlphaFoldDB" id="A0A1X6ZZV3"/>
<dbReference type="Pfam" id="PF07331">
    <property type="entry name" value="TctB"/>
    <property type="match status" value="1"/>
</dbReference>
<protein>
    <submittedName>
        <fullName evidence="3">Tripartite tricarboxylate transporter TctB family protein</fullName>
    </submittedName>
</protein>
<gene>
    <name evidence="3" type="ORF">ROJ8625_03281</name>
</gene>
<organism evidence="3 4">
    <name type="scientific">Roseivivax jejudonensis</name>
    <dbReference type="NCBI Taxonomy" id="1529041"/>
    <lineage>
        <taxon>Bacteria</taxon>
        <taxon>Pseudomonadati</taxon>
        <taxon>Pseudomonadota</taxon>
        <taxon>Alphaproteobacteria</taxon>
        <taxon>Rhodobacterales</taxon>
        <taxon>Roseobacteraceae</taxon>
        <taxon>Roseivivax</taxon>
    </lineage>
</organism>
<evidence type="ECO:0000313" key="3">
    <source>
        <dbReference type="EMBL" id="SLN64515.1"/>
    </source>
</evidence>
<keyword evidence="1" id="KW-0472">Membrane</keyword>
<dbReference type="OrthoDB" id="8419331at2"/>
<evidence type="ECO:0000259" key="2">
    <source>
        <dbReference type="Pfam" id="PF07331"/>
    </source>
</evidence>
<keyword evidence="4" id="KW-1185">Reference proteome</keyword>
<evidence type="ECO:0000313" key="4">
    <source>
        <dbReference type="Proteomes" id="UP000193570"/>
    </source>
</evidence>
<feature type="transmembrane region" description="Helical" evidence="1">
    <location>
        <begin position="83"/>
        <end position="110"/>
    </location>
</feature>
<dbReference type="EMBL" id="FWFK01000006">
    <property type="protein sequence ID" value="SLN64515.1"/>
    <property type="molecule type" value="Genomic_DNA"/>
</dbReference>